<evidence type="ECO:0000313" key="12">
    <source>
        <dbReference type="Proteomes" id="UP000321947"/>
    </source>
</evidence>
<keyword evidence="3" id="KW-0808">Transferase</keyword>
<evidence type="ECO:0000256" key="4">
    <source>
        <dbReference type="ARBA" id="ARBA00022741"/>
    </source>
</evidence>
<dbReference type="PROSITE" id="PS00108">
    <property type="entry name" value="PROTEIN_KINASE_ST"/>
    <property type="match status" value="1"/>
</dbReference>
<accession>A0A5D3CQ00</accession>
<evidence type="ECO:0000256" key="7">
    <source>
        <dbReference type="ARBA" id="ARBA00047899"/>
    </source>
</evidence>
<evidence type="ECO:0000313" key="11">
    <source>
        <dbReference type="Proteomes" id="UP000321393"/>
    </source>
</evidence>
<dbReference type="Proteomes" id="UP000321947">
    <property type="component" value="Unassembled WGS sequence"/>
</dbReference>
<gene>
    <name evidence="10" type="ORF">E5676_scaffold745G00160</name>
    <name evidence="9" type="ORF">E6C27_scaffold219G001450</name>
</gene>
<name>A0A5D3CQ00_CUCMM</name>
<dbReference type="OrthoDB" id="1435964at2759"/>
<evidence type="ECO:0000256" key="6">
    <source>
        <dbReference type="ARBA" id="ARBA00022840"/>
    </source>
</evidence>
<dbReference type="Proteomes" id="UP000321393">
    <property type="component" value="Unassembled WGS sequence"/>
</dbReference>
<reference evidence="11 12" key="1">
    <citation type="submission" date="2019-08" db="EMBL/GenBank/DDBJ databases">
        <title>Draft genome sequences of two oriental melons (Cucumis melo L. var makuwa).</title>
        <authorList>
            <person name="Kwon S.-Y."/>
        </authorList>
    </citation>
    <scope>NUCLEOTIDE SEQUENCE [LARGE SCALE GENOMIC DNA]</scope>
    <source>
        <strain evidence="12">cv. Chang Bougi</strain>
        <strain evidence="11">cv. SW 3</strain>
        <tissue evidence="10">Leaf</tissue>
    </source>
</reference>
<dbReference type="GO" id="GO:0004674">
    <property type="term" value="F:protein serine/threonine kinase activity"/>
    <property type="evidence" value="ECO:0007669"/>
    <property type="project" value="UniProtKB-KW"/>
</dbReference>
<dbReference type="Gene3D" id="1.10.510.10">
    <property type="entry name" value="Transferase(Phosphotransferase) domain 1"/>
    <property type="match status" value="1"/>
</dbReference>
<dbReference type="EMBL" id="SSTD01009885">
    <property type="protein sequence ID" value="TYK13520.1"/>
    <property type="molecule type" value="Genomic_DNA"/>
</dbReference>
<evidence type="ECO:0000256" key="2">
    <source>
        <dbReference type="ARBA" id="ARBA00022527"/>
    </source>
</evidence>
<comment type="catalytic activity">
    <reaction evidence="8">
        <text>L-seryl-[protein] + ATP = O-phospho-L-seryl-[protein] + ADP + H(+)</text>
        <dbReference type="Rhea" id="RHEA:17989"/>
        <dbReference type="Rhea" id="RHEA-COMP:9863"/>
        <dbReference type="Rhea" id="RHEA-COMP:11604"/>
        <dbReference type="ChEBI" id="CHEBI:15378"/>
        <dbReference type="ChEBI" id="CHEBI:29999"/>
        <dbReference type="ChEBI" id="CHEBI:30616"/>
        <dbReference type="ChEBI" id="CHEBI:83421"/>
        <dbReference type="ChEBI" id="CHEBI:456216"/>
        <dbReference type="EC" id="2.7.11.1"/>
    </reaction>
</comment>
<dbReference type="GO" id="GO:0055028">
    <property type="term" value="C:cortical microtubule"/>
    <property type="evidence" value="ECO:0007669"/>
    <property type="project" value="TreeGrafter"/>
</dbReference>
<evidence type="ECO:0000256" key="3">
    <source>
        <dbReference type="ARBA" id="ARBA00022679"/>
    </source>
</evidence>
<dbReference type="SUPFAM" id="SSF56112">
    <property type="entry name" value="Protein kinase-like (PK-like)"/>
    <property type="match status" value="1"/>
</dbReference>
<sequence>MAWLEERNRLVTQLKVDSRFGRRRGWLARLGRRCSSDDWRRNSHTRLGRLSRLGAEKVTQVSSSGQGVRVARTAHKVNSSNRWSAFADDGGRRTLMAANERQLAIETNREGYLETEMDGDGGVRLRSTEHVRVGVRDHRRGGGRGSREDYRLDAAAQRMTRQNSTGCGARGDDSGEEGTTHSITNFVLHSDLKCSNIFLTKDKDVGLGNFGLAKTLKVDDLASQLALTLELLCILIHSSPKWEDFVV</sequence>
<dbReference type="GO" id="GO:0007017">
    <property type="term" value="P:microtubule-based process"/>
    <property type="evidence" value="ECO:0007669"/>
    <property type="project" value="TreeGrafter"/>
</dbReference>
<dbReference type="AlphaFoldDB" id="A0A5D3CQ00"/>
<keyword evidence="5 10" id="KW-0418">Kinase</keyword>
<proteinExistence type="predicted"/>
<dbReference type="EMBL" id="SSTE01021801">
    <property type="protein sequence ID" value="KAA0032298.1"/>
    <property type="molecule type" value="Genomic_DNA"/>
</dbReference>
<dbReference type="InterPro" id="IPR008271">
    <property type="entry name" value="Ser/Thr_kinase_AS"/>
</dbReference>
<evidence type="ECO:0000313" key="9">
    <source>
        <dbReference type="EMBL" id="KAA0032298.1"/>
    </source>
</evidence>
<evidence type="ECO:0000256" key="5">
    <source>
        <dbReference type="ARBA" id="ARBA00022777"/>
    </source>
</evidence>
<evidence type="ECO:0000256" key="8">
    <source>
        <dbReference type="ARBA" id="ARBA00048679"/>
    </source>
</evidence>
<dbReference type="EC" id="2.7.11.1" evidence="1"/>
<dbReference type="PANTHER" id="PTHR43671:SF98">
    <property type="entry name" value="SERINE_THREONINE-PROTEIN KINASE NEK11"/>
    <property type="match status" value="1"/>
</dbReference>
<dbReference type="InterPro" id="IPR050660">
    <property type="entry name" value="NEK_Ser/Thr_kinase"/>
</dbReference>
<dbReference type="PANTHER" id="PTHR43671">
    <property type="entry name" value="SERINE/THREONINE-PROTEIN KINASE NEK"/>
    <property type="match status" value="1"/>
</dbReference>
<dbReference type="STRING" id="1194695.A0A5D3CQ00"/>
<evidence type="ECO:0000313" key="10">
    <source>
        <dbReference type="EMBL" id="TYK13520.1"/>
    </source>
</evidence>
<comment type="catalytic activity">
    <reaction evidence="7">
        <text>L-threonyl-[protein] + ATP = O-phospho-L-threonyl-[protein] + ADP + H(+)</text>
        <dbReference type="Rhea" id="RHEA:46608"/>
        <dbReference type="Rhea" id="RHEA-COMP:11060"/>
        <dbReference type="Rhea" id="RHEA-COMP:11605"/>
        <dbReference type="ChEBI" id="CHEBI:15378"/>
        <dbReference type="ChEBI" id="CHEBI:30013"/>
        <dbReference type="ChEBI" id="CHEBI:30616"/>
        <dbReference type="ChEBI" id="CHEBI:61977"/>
        <dbReference type="ChEBI" id="CHEBI:456216"/>
        <dbReference type="EC" id="2.7.11.1"/>
    </reaction>
</comment>
<dbReference type="GO" id="GO:0005524">
    <property type="term" value="F:ATP binding"/>
    <property type="evidence" value="ECO:0007669"/>
    <property type="project" value="UniProtKB-KW"/>
</dbReference>
<organism evidence="10 12">
    <name type="scientific">Cucumis melo var. makuwa</name>
    <name type="common">Oriental melon</name>
    <dbReference type="NCBI Taxonomy" id="1194695"/>
    <lineage>
        <taxon>Eukaryota</taxon>
        <taxon>Viridiplantae</taxon>
        <taxon>Streptophyta</taxon>
        <taxon>Embryophyta</taxon>
        <taxon>Tracheophyta</taxon>
        <taxon>Spermatophyta</taxon>
        <taxon>Magnoliopsida</taxon>
        <taxon>eudicotyledons</taxon>
        <taxon>Gunneridae</taxon>
        <taxon>Pentapetalae</taxon>
        <taxon>rosids</taxon>
        <taxon>fabids</taxon>
        <taxon>Cucurbitales</taxon>
        <taxon>Cucurbitaceae</taxon>
        <taxon>Benincaseae</taxon>
        <taxon>Cucumis</taxon>
    </lineage>
</organism>
<keyword evidence="6" id="KW-0067">ATP-binding</keyword>
<keyword evidence="2" id="KW-0723">Serine/threonine-protein kinase</keyword>
<dbReference type="InterPro" id="IPR011009">
    <property type="entry name" value="Kinase-like_dom_sf"/>
</dbReference>
<protein>
    <recommendedName>
        <fullName evidence="1">non-specific serine/threonine protein kinase</fullName>
        <ecNumber evidence="1">2.7.11.1</ecNumber>
    </recommendedName>
</protein>
<evidence type="ECO:0000256" key="1">
    <source>
        <dbReference type="ARBA" id="ARBA00012513"/>
    </source>
</evidence>
<keyword evidence="4" id="KW-0547">Nucleotide-binding</keyword>
<comment type="caution">
    <text evidence="10">The sequence shown here is derived from an EMBL/GenBank/DDBJ whole genome shotgun (WGS) entry which is preliminary data.</text>
</comment>